<feature type="compositionally biased region" description="Basic and acidic residues" evidence="5">
    <location>
        <begin position="130"/>
        <end position="142"/>
    </location>
</feature>
<comment type="caution">
    <text evidence="6">The sequence shown here is derived from an EMBL/GenBank/DDBJ whole genome shotgun (WGS) entry which is preliminary data.</text>
</comment>
<dbReference type="GO" id="GO:0008616">
    <property type="term" value="P:tRNA queuosine(34) biosynthetic process"/>
    <property type="evidence" value="ECO:0007669"/>
    <property type="project" value="UniProtKB-KW"/>
</dbReference>
<dbReference type="EC" id="1.7.1.13" evidence="6"/>
<dbReference type="HAMAP" id="MF_00818">
    <property type="entry name" value="QueF_type1"/>
    <property type="match status" value="1"/>
</dbReference>
<dbReference type="NCBIfam" id="TIGR03139">
    <property type="entry name" value="QueF-II"/>
    <property type="match status" value="1"/>
</dbReference>
<sequence length="142" mass="16104">MNSPNPDILDVIENEYPDRKTKLELAAPEFSCLCPEKPSQPDFATIFIEYVPADHIVELKSLKLYLTSYRDVEIYHEAATNQILDHLTNCISPHWMRITAQFNTRGGITTDVVVESGELDEDKIPSSNATRKENLGRIPSEK</sequence>
<evidence type="ECO:0000256" key="1">
    <source>
        <dbReference type="ARBA" id="ARBA00022490"/>
    </source>
</evidence>
<evidence type="ECO:0000256" key="3">
    <source>
        <dbReference type="ARBA" id="ARBA00022857"/>
    </source>
</evidence>
<evidence type="ECO:0000313" key="7">
    <source>
        <dbReference type="Proteomes" id="UP000252189"/>
    </source>
</evidence>
<keyword evidence="1" id="KW-0963">Cytoplasm</keyword>
<proteinExistence type="inferred from homology"/>
<feature type="region of interest" description="Disordered" evidence="5">
    <location>
        <begin position="119"/>
        <end position="142"/>
    </location>
</feature>
<dbReference type="InterPro" id="IPR043133">
    <property type="entry name" value="GTP-CH-I_C/QueF"/>
</dbReference>
<dbReference type="Pfam" id="PF14489">
    <property type="entry name" value="QueF"/>
    <property type="match status" value="1"/>
</dbReference>
<evidence type="ECO:0000313" key="6">
    <source>
        <dbReference type="EMBL" id="RCU48490.1"/>
    </source>
</evidence>
<dbReference type="SUPFAM" id="SSF55620">
    <property type="entry name" value="Tetrahydrobiopterin biosynthesis enzymes-like"/>
    <property type="match status" value="1"/>
</dbReference>
<dbReference type="EMBL" id="QPHM01000001">
    <property type="protein sequence ID" value="RCU48490.1"/>
    <property type="molecule type" value="Genomic_DNA"/>
</dbReference>
<dbReference type="Proteomes" id="UP000252189">
    <property type="component" value="Unassembled WGS sequence"/>
</dbReference>
<dbReference type="InterPro" id="IPR029500">
    <property type="entry name" value="QueF"/>
</dbReference>
<dbReference type="InterPro" id="IPR016856">
    <property type="entry name" value="QueF_type1"/>
</dbReference>
<dbReference type="InterPro" id="IPR050084">
    <property type="entry name" value="NADPH_dep_7-cyano-7-deazaG_red"/>
</dbReference>
<dbReference type="GO" id="GO:0033739">
    <property type="term" value="F:preQ1 synthase activity"/>
    <property type="evidence" value="ECO:0007669"/>
    <property type="project" value="UniProtKB-EC"/>
</dbReference>
<dbReference type="GO" id="GO:0005737">
    <property type="term" value="C:cytoplasm"/>
    <property type="evidence" value="ECO:0007669"/>
    <property type="project" value="InterPro"/>
</dbReference>
<keyword evidence="4 6" id="KW-0560">Oxidoreductase</keyword>
<keyword evidence="7" id="KW-1185">Reference proteome</keyword>
<evidence type="ECO:0000256" key="4">
    <source>
        <dbReference type="ARBA" id="ARBA00023002"/>
    </source>
</evidence>
<evidence type="ECO:0000256" key="5">
    <source>
        <dbReference type="SAM" id="MobiDB-lite"/>
    </source>
</evidence>
<organism evidence="6 7">
    <name type="scientific">Haloplanus salinus</name>
    <dbReference type="NCBI Taxonomy" id="1126245"/>
    <lineage>
        <taxon>Archaea</taxon>
        <taxon>Methanobacteriati</taxon>
        <taxon>Methanobacteriota</taxon>
        <taxon>Stenosarchaea group</taxon>
        <taxon>Halobacteria</taxon>
        <taxon>Halobacteriales</taxon>
        <taxon>Haloferacaceae</taxon>
        <taxon>Haloplanus</taxon>
    </lineage>
</organism>
<dbReference type="PIRSF" id="PIRSF027377">
    <property type="entry name" value="Nitrile_oxidored_QueF"/>
    <property type="match status" value="1"/>
</dbReference>
<evidence type="ECO:0000256" key="2">
    <source>
        <dbReference type="ARBA" id="ARBA00022785"/>
    </source>
</evidence>
<dbReference type="PANTHER" id="PTHR34354:SF1">
    <property type="entry name" value="NADPH-DEPENDENT 7-CYANO-7-DEAZAGUANINE REDUCTASE"/>
    <property type="match status" value="1"/>
</dbReference>
<dbReference type="Gene3D" id="3.30.1130.10">
    <property type="match status" value="1"/>
</dbReference>
<name>A0A368NEH1_9EURY</name>
<dbReference type="PANTHER" id="PTHR34354">
    <property type="entry name" value="NADPH-DEPENDENT 7-CYANO-7-DEAZAGUANINE REDUCTASE"/>
    <property type="match status" value="1"/>
</dbReference>
<dbReference type="RefSeq" id="WP_114450122.1">
    <property type="nucleotide sequence ID" value="NZ_QPHM01000001.1"/>
</dbReference>
<keyword evidence="2" id="KW-0671">Queuosine biosynthesis</keyword>
<dbReference type="AlphaFoldDB" id="A0A368NEH1"/>
<gene>
    <name evidence="6" type="ORF">DU504_14975</name>
</gene>
<protein>
    <submittedName>
        <fullName evidence="6">NADPH-dependent 7-cyano-7-deazaguanine reductase QueF</fullName>
        <ecNumber evidence="6">1.7.1.13</ecNumber>
    </submittedName>
</protein>
<reference evidence="6 7" key="1">
    <citation type="submission" date="2018-07" db="EMBL/GenBank/DDBJ databases">
        <title>Genome sequences of Haloplanus salinus JCM 18368T.</title>
        <authorList>
            <person name="Kim Y.B."/>
            <person name="Roh S.W."/>
        </authorList>
    </citation>
    <scope>NUCLEOTIDE SEQUENCE [LARGE SCALE GENOMIC DNA]</scope>
    <source>
        <strain evidence="6 7">JCM 18368</strain>
    </source>
</reference>
<keyword evidence="3" id="KW-0521">NADP</keyword>
<accession>A0A368NEH1</accession>